<dbReference type="Pfam" id="PF01850">
    <property type="entry name" value="PIN"/>
    <property type="match status" value="1"/>
</dbReference>
<dbReference type="GO" id="GO:0016787">
    <property type="term" value="F:hydrolase activity"/>
    <property type="evidence" value="ECO:0007669"/>
    <property type="project" value="UniProtKB-KW"/>
</dbReference>
<evidence type="ECO:0000313" key="6">
    <source>
        <dbReference type="EMBL" id="GGJ71822.1"/>
    </source>
</evidence>
<dbReference type="AlphaFoldDB" id="A0A917PDQ4"/>
<dbReference type="InterPro" id="IPR002716">
    <property type="entry name" value="PIN_dom"/>
</dbReference>
<comment type="caution">
    <text evidence="6">The sequence shown here is derived from an EMBL/GenBank/DDBJ whole genome shotgun (WGS) entry which is preliminary data.</text>
</comment>
<evidence type="ECO:0000256" key="1">
    <source>
        <dbReference type="ARBA" id="ARBA00022722"/>
    </source>
</evidence>
<dbReference type="RefSeq" id="WP_188742060.1">
    <property type="nucleotide sequence ID" value="NZ_BAABFW010000003.1"/>
</dbReference>
<evidence type="ECO:0000256" key="4">
    <source>
        <dbReference type="ARBA" id="ARBA00022842"/>
    </source>
</evidence>
<dbReference type="InterPro" id="IPR029060">
    <property type="entry name" value="PIN-like_dom_sf"/>
</dbReference>
<keyword evidence="3" id="KW-0378">Hydrolase</keyword>
<keyword evidence="1" id="KW-0540">Nuclease</keyword>
<organism evidence="6 7">
    <name type="scientific">Agromyces bauzanensis</name>
    <dbReference type="NCBI Taxonomy" id="1308924"/>
    <lineage>
        <taxon>Bacteria</taxon>
        <taxon>Bacillati</taxon>
        <taxon>Actinomycetota</taxon>
        <taxon>Actinomycetes</taxon>
        <taxon>Micrococcales</taxon>
        <taxon>Microbacteriaceae</taxon>
        <taxon>Agromyces</taxon>
    </lineage>
</organism>
<dbReference type="Proteomes" id="UP000636956">
    <property type="component" value="Unassembled WGS sequence"/>
</dbReference>
<gene>
    <name evidence="6" type="ORF">GCM10011372_07240</name>
</gene>
<reference evidence="6" key="1">
    <citation type="journal article" date="2014" name="Int. J. Syst. Evol. Microbiol.">
        <title>Complete genome sequence of Corynebacterium casei LMG S-19264T (=DSM 44701T), isolated from a smear-ripened cheese.</title>
        <authorList>
            <consortium name="US DOE Joint Genome Institute (JGI-PGF)"/>
            <person name="Walter F."/>
            <person name="Albersmeier A."/>
            <person name="Kalinowski J."/>
            <person name="Ruckert C."/>
        </authorList>
    </citation>
    <scope>NUCLEOTIDE SEQUENCE</scope>
    <source>
        <strain evidence="6">CGMCC 1.8984</strain>
    </source>
</reference>
<proteinExistence type="predicted"/>
<name>A0A917PDQ4_9MICO</name>
<dbReference type="PANTHER" id="PTHR39664">
    <property type="match status" value="1"/>
</dbReference>
<evidence type="ECO:0000313" key="7">
    <source>
        <dbReference type="Proteomes" id="UP000636956"/>
    </source>
</evidence>
<keyword evidence="4" id="KW-0460">Magnesium</keyword>
<sequence length="152" mass="16518">MIGIGTPLVGIDTNVILRAVLDDDPVQSPEAKRLFRDLTSETPGFITQVSLVETYWVLARSIRMPRAACLTVIRALVETEVLEFDDGESVVRALTLAEDGADFANALIEGTMELFGVTETVTFDRSAADRLGWRMLGGRMPAQTSGEPQSST</sequence>
<accession>A0A917PDQ4</accession>
<feature type="domain" description="PIN" evidence="5">
    <location>
        <begin position="11"/>
        <end position="126"/>
    </location>
</feature>
<dbReference type="SUPFAM" id="SSF88723">
    <property type="entry name" value="PIN domain-like"/>
    <property type="match status" value="1"/>
</dbReference>
<dbReference type="EMBL" id="BMMD01000002">
    <property type="protein sequence ID" value="GGJ71822.1"/>
    <property type="molecule type" value="Genomic_DNA"/>
</dbReference>
<dbReference type="GO" id="GO:0046872">
    <property type="term" value="F:metal ion binding"/>
    <property type="evidence" value="ECO:0007669"/>
    <property type="project" value="UniProtKB-KW"/>
</dbReference>
<dbReference type="PANTHER" id="PTHR39664:SF2">
    <property type="entry name" value="NUCLEIC ACID-BINDING PROTEIN, CONTAINING PIN DOMAIN-RELATED"/>
    <property type="match status" value="1"/>
</dbReference>
<keyword evidence="7" id="KW-1185">Reference proteome</keyword>
<evidence type="ECO:0000256" key="3">
    <source>
        <dbReference type="ARBA" id="ARBA00022801"/>
    </source>
</evidence>
<protein>
    <recommendedName>
        <fullName evidence="5">PIN domain-containing protein</fullName>
    </recommendedName>
</protein>
<evidence type="ECO:0000256" key="2">
    <source>
        <dbReference type="ARBA" id="ARBA00022723"/>
    </source>
</evidence>
<dbReference type="Gene3D" id="3.40.50.1010">
    <property type="entry name" value="5'-nuclease"/>
    <property type="match status" value="1"/>
</dbReference>
<dbReference type="CDD" id="cd18683">
    <property type="entry name" value="PIN_VapC-like"/>
    <property type="match status" value="1"/>
</dbReference>
<reference evidence="6" key="2">
    <citation type="submission" date="2020-09" db="EMBL/GenBank/DDBJ databases">
        <authorList>
            <person name="Sun Q."/>
            <person name="Zhou Y."/>
        </authorList>
    </citation>
    <scope>NUCLEOTIDE SEQUENCE</scope>
    <source>
        <strain evidence="6">CGMCC 1.8984</strain>
    </source>
</reference>
<dbReference type="GO" id="GO:0004518">
    <property type="term" value="F:nuclease activity"/>
    <property type="evidence" value="ECO:0007669"/>
    <property type="project" value="UniProtKB-KW"/>
</dbReference>
<keyword evidence="2" id="KW-0479">Metal-binding</keyword>
<evidence type="ECO:0000259" key="5">
    <source>
        <dbReference type="Pfam" id="PF01850"/>
    </source>
</evidence>